<evidence type="ECO:0000259" key="1">
    <source>
        <dbReference type="SMART" id="SM00953"/>
    </source>
</evidence>
<reference evidence="3" key="1">
    <citation type="submission" date="2016-10" db="EMBL/GenBank/DDBJ databases">
        <authorList>
            <person name="Varghese N."/>
            <person name="Submissions S."/>
        </authorList>
    </citation>
    <scope>NUCLEOTIDE SEQUENCE [LARGE SCALE GENOMIC DNA]</scope>
    <source>
        <strain evidence="3">DSM 44675</strain>
    </source>
</reference>
<evidence type="ECO:0000313" key="3">
    <source>
        <dbReference type="Proteomes" id="UP000198677"/>
    </source>
</evidence>
<protein>
    <submittedName>
        <fullName evidence="2">RES domain-containing protein</fullName>
    </submittedName>
</protein>
<dbReference type="EMBL" id="FOAW01000005">
    <property type="protein sequence ID" value="SEL02963.1"/>
    <property type="molecule type" value="Genomic_DNA"/>
</dbReference>
<dbReference type="AlphaFoldDB" id="A0A1H7LVH6"/>
<accession>A0A1H7LVH6</accession>
<dbReference type="SMART" id="SM00953">
    <property type="entry name" value="RES"/>
    <property type="match status" value="1"/>
</dbReference>
<name>A0A1H7LVH6_9NOCA</name>
<keyword evidence="3" id="KW-1185">Reference proteome</keyword>
<sequence length="206" mass="22833">MTAEVASIPAGTKLWRIHSGAPDRHVLSLNQTPAHPVHGGRFDSPDGSFHYSYFGDDISVCIAETYCRSLPLDDNVPRILRRRKLEGRVLSQVQVTTEFPVALLHGRHLAAIGQDTWLTKCDPVDYPRTQQWAAAVVNGTEVRGIKYRARNDEDRFSVVMTIRADADPPVALADLMSVVRDPIPLDDAAGLELVRSHLAVYNATLR</sequence>
<organism evidence="2 3">
    <name type="scientific">Rhodococcus maanshanensis</name>
    <dbReference type="NCBI Taxonomy" id="183556"/>
    <lineage>
        <taxon>Bacteria</taxon>
        <taxon>Bacillati</taxon>
        <taxon>Actinomycetota</taxon>
        <taxon>Actinomycetes</taxon>
        <taxon>Mycobacteriales</taxon>
        <taxon>Nocardiaceae</taxon>
        <taxon>Rhodococcus</taxon>
    </lineage>
</organism>
<dbReference type="Pfam" id="PF08808">
    <property type="entry name" value="RES"/>
    <property type="match status" value="1"/>
</dbReference>
<gene>
    <name evidence="2" type="ORF">SAMN05444583_105166</name>
</gene>
<dbReference type="Proteomes" id="UP000198677">
    <property type="component" value="Unassembled WGS sequence"/>
</dbReference>
<proteinExistence type="predicted"/>
<evidence type="ECO:0000313" key="2">
    <source>
        <dbReference type="EMBL" id="SEL02963.1"/>
    </source>
</evidence>
<dbReference type="RefSeq" id="WP_083576457.1">
    <property type="nucleotide sequence ID" value="NZ_FOAW01000005.1"/>
</dbReference>
<feature type="domain" description="RES" evidence="1">
    <location>
        <begin position="28"/>
        <end position="171"/>
    </location>
</feature>
<dbReference type="InterPro" id="IPR014914">
    <property type="entry name" value="RES_dom"/>
</dbReference>
<dbReference type="OrthoDB" id="4258344at2"/>